<dbReference type="EMBL" id="CYKH01001198">
    <property type="protein sequence ID" value="CUG85820.1"/>
    <property type="molecule type" value="Genomic_DNA"/>
</dbReference>
<sequence>MREDKDDTRQSWLRIEKSQANRSSPSMQQRGDNDFLFFKEEVSLSVPVSSHESHSEQLGVALSSTGGGVQRRALEAPAGGGLSASHYRRSLNTAALDAQIDHLLRHSLYAPLVQRSLTERDPVVVLHQHLEQQLQWARAQQFTLKLLITRASRNAKT</sequence>
<dbReference type="AlphaFoldDB" id="A0A0S4J6V3"/>
<feature type="compositionally biased region" description="Basic and acidic residues" evidence="1">
    <location>
        <begin position="1"/>
        <end position="19"/>
    </location>
</feature>
<accession>A0A0S4J6V3</accession>
<feature type="compositionally biased region" description="Polar residues" evidence="1">
    <location>
        <begin position="20"/>
        <end position="30"/>
    </location>
</feature>
<evidence type="ECO:0000313" key="2">
    <source>
        <dbReference type="EMBL" id="CUG85820.1"/>
    </source>
</evidence>
<keyword evidence="3" id="KW-1185">Reference proteome</keyword>
<reference evidence="3" key="1">
    <citation type="submission" date="2015-09" db="EMBL/GenBank/DDBJ databases">
        <authorList>
            <consortium name="Pathogen Informatics"/>
        </authorList>
    </citation>
    <scope>NUCLEOTIDE SEQUENCE [LARGE SCALE GENOMIC DNA]</scope>
    <source>
        <strain evidence="3">Lake Konstanz</strain>
    </source>
</reference>
<dbReference type="VEuPathDB" id="TriTrypDB:BSAL_90820"/>
<gene>
    <name evidence="2" type="ORF">BSAL_90820</name>
</gene>
<evidence type="ECO:0000313" key="3">
    <source>
        <dbReference type="Proteomes" id="UP000051952"/>
    </source>
</evidence>
<name>A0A0S4J6V3_BODSA</name>
<dbReference type="Proteomes" id="UP000051952">
    <property type="component" value="Unassembled WGS sequence"/>
</dbReference>
<feature type="region of interest" description="Disordered" evidence="1">
    <location>
        <begin position="1"/>
        <end position="31"/>
    </location>
</feature>
<organism evidence="2 3">
    <name type="scientific">Bodo saltans</name>
    <name type="common">Flagellated protozoan</name>
    <dbReference type="NCBI Taxonomy" id="75058"/>
    <lineage>
        <taxon>Eukaryota</taxon>
        <taxon>Discoba</taxon>
        <taxon>Euglenozoa</taxon>
        <taxon>Kinetoplastea</taxon>
        <taxon>Metakinetoplastina</taxon>
        <taxon>Eubodonida</taxon>
        <taxon>Bodonidae</taxon>
        <taxon>Bodo</taxon>
    </lineage>
</organism>
<proteinExistence type="predicted"/>
<protein>
    <submittedName>
        <fullName evidence="2">Uncharacterized protein</fullName>
    </submittedName>
</protein>
<evidence type="ECO:0000256" key="1">
    <source>
        <dbReference type="SAM" id="MobiDB-lite"/>
    </source>
</evidence>